<feature type="transmembrane region" description="Helical" evidence="1">
    <location>
        <begin position="64"/>
        <end position="90"/>
    </location>
</feature>
<protein>
    <recommendedName>
        <fullName evidence="4">HEAT repeat domain-containing protein</fullName>
    </recommendedName>
</protein>
<dbReference type="OrthoDB" id="5393896at2"/>
<name>A0A3A6RDE1_9VIBR</name>
<sequence>MQVWLILQTVILQSLSVFWVFNHTITPTLWATIVVVHVFTCASFSAFCWLMLPKKYQHPIASSISFLFLFNLMLPIVGIIGTTCSLLIALHLPRKVHNVTWKNVKEDPLSQNLDTPDITDFGVGALREILIYDTDPKRHLLAISAIRNLPKKDAVPLLQLAIKDLSDDVRLLAYSSLESIETEINESIALMKKRFKHKATAMKAYDIAQQYWELCYLGIAEGVLLNHYLTEAEQYLLQANKIEERASANLLLGRIYLKQNRPSEASFVLHKARDGDLMSRQVTPYLAEAAYMDGDYYTVRQILSSFPNHQGEQLSQIKQYWQTNSNPKTNSLTIIPK</sequence>
<keyword evidence="1" id="KW-1133">Transmembrane helix</keyword>
<evidence type="ECO:0000256" key="1">
    <source>
        <dbReference type="SAM" id="Phobius"/>
    </source>
</evidence>
<gene>
    <name evidence="2" type="ORF">DZ860_00235</name>
</gene>
<dbReference type="RefSeq" id="WP_120028908.1">
    <property type="nucleotide sequence ID" value="NZ_QVMU01000001.1"/>
</dbReference>
<organism evidence="2 3">
    <name type="scientific">Vibrio sinensis</name>
    <dbReference type="NCBI Taxonomy" id="2302434"/>
    <lineage>
        <taxon>Bacteria</taxon>
        <taxon>Pseudomonadati</taxon>
        <taxon>Pseudomonadota</taxon>
        <taxon>Gammaproteobacteria</taxon>
        <taxon>Vibrionales</taxon>
        <taxon>Vibrionaceae</taxon>
        <taxon>Vibrio</taxon>
    </lineage>
</organism>
<keyword evidence="3" id="KW-1185">Reference proteome</keyword>
<accession>A0A3A6RDE1</accession>
<dbReference type="InterPro" id="IPR011990">
    <property type="entry name" value="TPR-like_helical_dom_sf"/>
</dbReference>
<keyword evidence="1" id="KW-0472">Membrane</keyword>
<keyword evidence="1" id="KW-0812">Transmembrane</keyword>
<evidence type="ECO:0000313" key="3">
    <source>
        <dbReference type="Proteomes" id="UP000273252"/>
    </source>
</evidence>
<dbReference type="Proteomes" id="UP000273252">
    <property type="component" value="Unassembled WGS sequence"/>
</dbReference>
<dbReference type="Gene3D" id="1.25.40.10">
    <property type="entry name" value="Tetratricopeptide repeat domain"/>
    <property type="match status" value="1"/>
</dbReference>
<proteinExistence type="predicted"/>
<comment type="caution">
    <text evidence="2">The sequence shown here is derived from an EMBL/GenBank/DDBJ whole genome shotgun (WGS) entry which is preliminary data.</text>
</comment>
<dbReference type="SUPFAM" id="SSF48371">
    <property type="entry name" value="ARM repeat"/>
    <property type="match status" value="1"/>
</dbReference>
<dbReference type="EMBL" id="QVMU01000001">
    <property type="protein sequence ID" value="RJX75152.1"/>
    <property type="molecule type" value="Genomic_DNA"/>
</dbReference>
<dbReference type="InterPro" id="IPR016024">
    <property type="entry name" value="ARM-type_fold"/>
</dbReference>
<dbReference type="AlphaFoldDB" id="A0A3A6RDE1"/>
<evidence type="ECO:0008006" key="4">
    <source>
        <dbReference type="Google" id="ProtNLM"/>
    </source>
</evidence>
<evidence type="ECO:0000313" key="2">
    <source>
        <dbReference type="EMBL" id="RJX75152.1"/>
    </source>
</evidence>
<reference evidence="2 3" key="1">
    <citation type="submission" date="2018-08" db="EMBL/GenBank/DDBJ databases">
        <title>Vibrio isolated from the Eastern China Marginal Seas.</title>
        <authorList>
            <person name="Li Y."/>
        </authorList>
    </citation>
    <scope>NUCLEOTIDE SEQUENCE [LARGE SCALE GENOMIC DNA]</scope>
    <source>
        <strain evidence="2 3">BEI233</strain>
    </source>
</reference>
<feature type="transmembrane region" description="Helical" evidence="1">
    <location>
        <begin position="5"/>
        <end position="22"/>
    </location>
</feature>
<feature type="transmembrane region" description="Helical" evidence="1">
    <location>
        <begin position="28"/>
        <end position="52"/>
    </location>
</feature>